<keyword evidence="3" id="KW-1185">Reference proteome</keyword>
<accession>A0ABN0XLX8</accession>
<evidence type="ECO:0008006" key="4">
    <source>
        <dbReference type="Google" id="ProtNLM"/>
    </source>
</evidence>
<reference evidence="2 3" key="1">
    <citation type="journal article" date="2019" name="Int. J. Syst. Evol. Microbiol.">
        <title>The Global Catalogue of Microorganisms (GCM) 10K type strain sequencing project: providing services to taxonomists for standard genome sequencing and annotation.</title>
        <authorList>
            <consortium name="The Broad Institute Genomics Platform"/>
            <consortium name="The Broad Institute Genome Sequencing Center for Infectious Disease"/>
            <person name="Wu L."/>
            <person name="Ma J."/>
        </authorList>
    </citation>
    <scope>NUCLEOTIDE SEQUENCE [LARGE SCALE GENOMIC DNA]</scope>
    <source>
        <strain evidence="2 3">JCM 3146</strain>
    </source>
</reference>
<evidence type="ECO:0000313" key="3">
    <source>
        <dbReference type="Proteomes" id="UP001501822"/>
    </source>
</evidence>
<feature type="region of interest" description="Disordered" evidence="1">
    <location>
        <begin position="1"/>
        <end position="25"/>
    </location>
</feature>
<sequence>MTVQELQLAERTAEQWRTSAGPDNPAGPLYASGAFAEADLIEAETSYTGVCSACSASHTHPCC</sequence>
<dbReference type="Pfam" id="PF19740">
    <property type="entry name" value="DUF6229"/>
    <property type="match status" value="1"/>
</dbReference>
<dbReference type="EMBL" id="BAAABM010000066">
    <property type="protein sequence ID" value="GAA0367526.1"/>
    <property type="molecule type" value="Genomic_DNA"/>
</dbReference>
<name>A0ABN0XLX8_9ACTN</name>
<organism evidence="2 3">
    <name type="scientific">Actinoallomurus spadix</name>
    <dbReference type="NCBI Taxonomy" id="79912"/>
    <lineage>
        <taxon>Bacteria</taxon>
        <taxon>Bacillati</taxon>
        <taxon>Actinomycetota</taxon>
        <taxon>Actinomycetes</taxon>
        <taxon>Streptosporangiales</taxon>
        <taxon>Thermomonosporaceae</taxon>
        <taxon>Actinoallomurus</taxon>
    </lineage>
</organism>
<proteinExistence type="predicted"/>
<comment type="caution">
    <text evidence="2">The sequence shown here is derived from an EMBL/GenBank/DDBJ whole genome shotgun (WGS) entry which is preliminary data.</text>
</comment>
<gene>
    <name evidence="2" type="ORF">GCM10010151_66810</name>
</gene>
<dbReference type="InterPro" id="IPR046197">
    <property type="entry name" value="DUF6229"/>
</dbReference>
<protein>
    <recommendedName>
        <fullName evidence="4">Mersacidin/lichenicidin family type 2 lantibiotic</fullName>
    </recommendedName>
</protein>
<evidence type="ECO:0000256" key="1">
    <source>
        <dbReference type="SAM" id="MobiDB-lite"/>
    </source>
</evidence>
<dbReference type="RefSeq" id="WP_252799239.1">
    <property type="nucleotide sequence ID" value="NZ_BAAABM010000066.1"/>
</dbReference>
<evidence type="ECO:0000313" key="2">
    <source>
        <dbReference type="EMBL" id="GAA0367526.1"/>
    </source>
</evidence>
<dbReference type="Proteomes" id="UP001501822">
    <property type="component" value="Unassembled WGS sequence"/>
</dbReference>